<evidence type="ECO:0000256" key="9">
    <source>
        <dbReference type="ARBA" id="ARBA00023136"/>
    </source>
</evidence>
<evidence type="ECO:0000256" key="5">
    <source>
        <dbReference type="ARBA" id="ARBA00022679"/>
    </source>
</evidence>
<organism evidence="14 15">
    <name type="scientific">Petromyzon marinus</name>
    <name type="common">Sea lamprey</name>
    <dbReference type="NCBI Taxonomy" id="7757"/>
    <lineage>
        <taxon>Eukaryota</taxon>
        <taxon>Metazoa</taxon>
        <taxon>Chordata</taxon>
        <taxon>Craniata</taxon>
        <taxon>Vertebrata</taxon>
        <taxon>Cyclostomata</taxon>
        <taxon>Hyperoartia</taxon>
        <taxon>Petromyzontiformes</taxon>
        <taxon>Petromyzontidae</taxon>
        <taxon>Petromyzon</taxon>
    </lineage>
</organism>
<dbReference type="GO" id="GO:0046872">
    <property type="term" value="F:metal ion binding"/>
    <property type="evidence" value="ECO:0007669"/>
    <property type="project" value="UniProtKB-UniRule"/>
</dbReference>
<proteinExistence type="inferred from homology"/>
<keyword evidence="11" id="KW-0479">Metal-binding</keyword>
<gene>
    <name evidence="15" type="primary">LOC116948174</name>
</gene>
<keyword evidence="10 11" id="KW-0325">Glycoprotein</keyword>
<dbReference type="RefSeq" id="XP_032820508.1">
    <property type="nucleotide sequence ID" value="XM_032964617.1"/>
</dbReference>
<dbReference type="Proteomes" id="UP001318040">
    <property type="component" value="Chromosome 32"/>
</dbReference>
<dbReference type="EC" id="2.4.1.-" evidence="11"/>
<keyword evidence="8 11" id="KW-1133">Transmembrane helix</keyword>
<dbReference type="InterPro" id="IPR027791">
    <property type="entry name" value="Galactosyl_T_C"/>
</dbReference>
<dbReference type="GO" id="GO:0005975">
    <property type="term" value="P:carbohydrate metabolic process"/>
    <property type="evidence" value="ECO:0007669"/>
    <property type="project" value="InterPro"/>
</dbReference>
<sequence>MSQQFPGGLKNQTKCQTFEYGFCNTGLTRVGNIMRLLLLLGKKILVRGRCRILACGTCVALALLGSLLWLLVPSWASDLLAQLSPTTTMMRRWDGHRPWDQPGRRIGRPELRGLPLCPEVSPLLRGRMPALTIAHLHLAPPSLGETRAAQPGGLRRGGHYRPPNCEARHRTAVVVPSGSRDRVRLRVLLRRLHGVLQRQQLEYTVYVVQQVTDGPFYRAWLLNVGVREALSDAEFECLVMHDVDLLPENDRNLYTCEPQLGPKHLAVAIDKFRYKLPYESYFGGVAALTPGQYMRINGFPSNHWGRGADDEIANRIRSAGMAIYRPPASVGRYSSTRAHRGQHAEDENLARFPERFRGTEPADDGLDRTWYRVRSKKRFALYTGIAVDSGLPQEP</sequence>
<evidence type="ECO:0000256" key="4">
    <source>
        <dbReference type="ARBA" id="ARBA00022676"/>
    </source>
</evidence>
<keyword evidence="9 11" id="KW-0472">Membrane</keyword>
<evidence type="ECO:0000313" key="15">
    <source>
        <dbReference type="RefSeq" id="XP_032820508.1"/>
    </source>
</evidence>
<dbReference type="PRINTS" id="PR02050">
    <property type="entry name" value="B14GALTRFASE"/>
</dbReference>
<protein>
    <recommendedName>
        <fullName evidence="11">Beta-1,4-galactosyltransferase</fullName>
        <shortName evidence="11">Beta-1,4-GalTase</shortName>
        <ecNumber evidence="11">2.4.1.-</ecNumber>
    </recommendedName>
</protein>
<keyword evidence="11" id="KW-0464">Manganese</keyword>
<evidence type="ECO:0000256" key="11">
    <source>
        <dbReference type="RuleBase" id="RU368121"/>
    </source>
</evidence>
<dbReference type="SUPFAM" id="SSF53448">
    <property type="entry name" value="Nucleotide-diphospho-sugar transferases"/>
    <property type="match status" value="1"/>
</dbReference>
<keyword evidence="14" id="KW-1185">Reference proteome</keyword>
<evidence type="ECO:0000256" key="7">
    <source>
        <dbReference type="ARBA" id="ARBA00022968"/>
    </source>
</evidence>
<dbReference type="PANTHER" id="PTHR19300:SF57">
    <property type="entry name" value="BETA-1,4-N-ACETYLGALACTOSAMINYLTRANSFERASE"/>
    <property type="match status" value="1"/>
</dbReference>
<dbReference type="PANTHER" id="PTHR19300">
    <property type="entry name" value="BETA-1,4-GALACTOSYLTRANSFERASE"/>
    <property type="match status" value="1"/>
</dbReference>
<comment type="cofactor">
    <cofactor evidence="11">
        <name>Mn(2+)</name>
        <dbReference type="ChEBI" id="CHEBI:29035"/>
    </cofactor>
</comment>
<dbReference type="KEGG" id="pmrn:116948174"/>
<keyword evidence="11" id="KW-0333">Golgi apparatus</keyword>
<dbReference type="Pfam" id="PF13733">
    <property type="entry name" value="Glyco_transf_7N"/>
    <property type="match status" value="1"/>
</dbReference>
<evidence type="ECO:0000259" key="13">
    <source>
        <dbReference type="Pfam" id="PF13733"/>
    </source>
</evidence>
<dbReference type="GeneID" id="116948174"/>
<dbReference type="GO" id="GO:0000139">
    <property type="term" value="C:Golgi membrane"/>
    <property type="evidence" value="ECO:0007669"/>
    <property type="project" value="UniProtKB-SubCell"/>
</dbReference>
<accession>A0AAJ7X582</accession>
<evidence type="ECO:0000256" key="2">
    <source>
        <dbReference type="ARBA" id="ARBA00004922"/>
    </source>
</evidence>
<reference evidence="15" key="1">
    <citation type="submission" date="2025-08" db="UniProtKB">
        <authorList>
            <consortium name="RefSeq"/>
        </authorList>
    </citation>
    <scope>IDENTIFICATION</scope>
    <source>
        <tissue evidence="15">Sperm</tissue>
    </source>
</reference>
<comment type="function">
    <text evidence="11">Responsible for the synthesis of complex-type N-linked oligosaccharides in many glycoproteins as well as the carbohydrate moieties of glycolipids.</text>
</comment>
<comment type="subcellular location">
    <subcellularLocation>
        <location evidence="1 11">Golgi apparatus membrane</location>
        <topology evidence="1 11">Single-pass type II membrane protein</topology>
    </subcellularLocation>
</comment>
<feature type="transmembrane region" description="Helical" evidence="11">
    <location>
        <begin position="52"/>
        <end position="72"/>
    </location>
</feature>
<dbReference type="Pfam" id="PF02709">
    <property type="entry name" value="Glyco_transf_7C"/>
    <property type="match status" value="1"/>
</dbReference>
<name>A0AAJ7X582_PETMA</name>
<feature type="domain" description="Galactosyltransferase N-terminal" evidence="13">
    <location>
        <begin position="117"/>
        <end position="257"/>
    </location>
</feature>
<evidence type="ECO:0000256" key="10">
    <source>
        <dbReference type="ARBA" id="ARBA00023180"/>
    </source>
</evidence>
<evidence type="ECO:0000256" key="8">
    <source>
        <dbReference type="ARBA" id="ARBA00022989"/>
    </source>
</evidence>
<evidence type="ECO:0000259" key="12">
    <source>
        <dbReference type="Pfam" id="PF02709"/>
    </source>
</evidence>
<evidence type="ECO:0000256" key="6">
    <source>
        <dbReference type="ARBA" id="ARBA00022692"/>
    </source>
</evidence>
<comment type="similarity">
    <text evidence="3 11">Belongs to the glycosyltransferase 7 family.</text>
</comment>
<keyword evidence="7 11" id="KW-0735">Signal-anchor</keyword>
<evidence type="ECO:0000256" key="3">
    <source>
        <dbReference type="ARBA" id="ARBA00005735"/>
    </source>
</evidence>
<dbReference type="InterPro" id="IPR027995">
    <property type="entry name" value="Galactosyl_T_N"/>
</dbReference>
<dbReference type="Gene3D" id="3.90.550.10">
    <property type="entry name" value="Spore Coat Polysaccharide Biosynthesis Protein SpsA, Chain A"/>
    <property type="match status" value="1"/>
</dbReference>
<feature type="domain" description="Galactosyltransferase C-terminal" evidence="12">
    <location>
        <begin position="263"/>
        <end position="337"/>
    </location>
</feature>
<keyword evidence="5 11" id="KW-0808">Transferase</keyword>
<dbReference type="GO" id="GO:0032580">
    <property type="term" value="C:Golgi cisterna membrane"/>
    <property type="evidence" value="ECO:0007669"/>
    <property type="project" value="UniProtKB-UniRule"/>
</dbReference>
<dbReference type="InterPro" id="IPR029044">
    <property type="entry name" value="Nucleotide-diphossugar_trans"/>
</dbReference>
<dbReference type="GO" id="GO:0008378">
    <property type="term" value="F:galactosyltransferase activity"/>
    <property type="evidence" value="ECO:0007669"/>
    <property type="project" value="TreeGrafter"/>
</dbReference>
<dbReference type="AlphaFoldDB" id="A0AAJ7X582"/>
<evidence type="ECO:0000313" key="14">
    <source>
        <dbReference type="Proteomes" id="UP001318040"/>
    </source>
</evidence>
<evidence type="ECO:0000256" key="1">
    <source>
        <dbReference type="ARBA" id="ARBA00004323"/>
    </source>
</evidence>
<keyword evidence="4 11" id="KW-0328">Glycosyltransferase</keyword>
<comment type="pathway">
    <text evidence="2 11">Protein modification; protein glycosylation.</text>
</comment>
<dbReference type="InterPro" id="IPR003859">
    <property type="entry name" value="Galactosyl_T"/>
</dbReference>
<keyword evidence="6 11" id="KW-0812">Transmembrane</keyword>